<proteinExistence type="predicted"/>
<dbReference type="Proteomes" id="UP001234297">
    <property type="component" value="Chromosome 1"/>
</dbReference>
<protein>
    <submittedName>
        <fullName evidence="1">Uncharacterized protein</fullName>
    </submittedName>
</protein>
<evidence type="ECO:0000313" key="2">
    <source>
        <dbReference type="Proteomes" id="UP001234297"/>
    </source>
</evidence>
<organism evidence="1 2">
    <name type="scientific">Persea americana</name>
    <name type="common">Avocado</name>
    <dbReference type="NCBI Taxonomy" id="3435"/>
    <lineage>
        <taxon>Eukaryota</taxon>
        <taxon>Viridiplantae</taxon>
        <taxon>Streptophyta</taxon>
        <taxon>Embryophyta</taxon>
        <taxon>Tracheophyta</taxon>
        <taxon>Spermatophyta</taxon>
        <taxon>Magnoliopsida</taxon>
        <taxon>Magnoliidae</taxon>
        <taxon>Laurales</taxon>
        <taxon>Lauraceae</taxon>
        <taxon>Persea</taxon>
    </lineage>
</organism>
<evidence type="ECO:0000313" key="1">
    <source>
        <dbReference type="EMBL" id="KAJ8649643.1"/>
    </source>
</evidence>
<gene>
    <name evidence="1" type="ORF">MRB53_002666</name>
</gene>
<comment type="caution">
    <text evidence="1">The sequence shown here is derived from an EMBL/GenBank/DDBJ whole genome shotgun (WGS) entry which is preliminary data.</text>
</comment>
<keyword evidence="2" id="KW-1185">Reference proteome</keyword>
<name>A0ACC2MVI0_PERAE</name>
<accession>A0ACC2MVI0</accession>
<sequence>MENGNGRSLSGMYGSVCNFLRRCLFRVLSYGPIPKHIAFIMDGNRRFARSRNLKEGVGHRVGFMALMSILQYCYELGVKYVTVYAFSIDNFNRKPDEVQYVMDLMQEKIEELIKEESIVNKYGIKINFFGNLNLLNEPVRRAAERAIAATAGNTQAVFSVCVAYTSTDEIVHSVNESCIEKRASIRQVNLNSNGASDNNSEIEYLEGDNLGACVISLADLERHMYTAGCPDPDILIRTSGEARLSNFLLWQTTFCYLLAPDALWPEISLRHLVWAVLEYQHVQPYLEKKKKQL</sequence>
<dbReference type="EMBL" id="CM056809">
    <property type="protein sequence ID" value="KAJ8649643.1"/>
    <property type="molecule type" value="Genomic_DNA"/>
</dbReference>
<reference evidence="1 2" key="1">
    <citation type="journal article" date="2022" name="Hortic Res">
        <title>A haplotype resolved chromosomal level avocado genome allows analysis of novel avocado genes.</title>
        <authorList>
            <person name="Nath O."/>
            <person name="Fletcher S.J."/>
            <person name="Hayward A."/>
            <person name="Shaw L.M."/>
            <person name="Masouleh A.K."/>
            <person name="Furtado A."/>
            <person name="Henry R.J."/>
            <person name="Mitter N."/>
        </authorList>
    </citation>
    <scope>NUCLEOTIDE SEQUENCE [LARGE SCALE GENOMIC DNA]</scope>
    <source>
        <strain evidence="2">cv. Hass</strain>
    </source>
</reference>